<feature type="region of interest" description="Disordered" evidence="1">
    <location>
        <begin position="57"/>
        <end position="86"/>
    </location>
</feature>
<accession>A0A7W8JXG6</accession>
<protein>
    <submittedName>
        <fullName evidence="2">Uncharacterized protein</fullName>
    </submittedName>
</protein>
<gene>
    <name evidence="2" type="ORF">HNQ08_002557</name>
</gene>
<feature type="compositionally biased region" description="Basic residues" evidence="1">
    <location>
        <begin position="75"/>
        <end position="86"/>
    </location>
</feature>
<dbReference type="RefSeq" id="WP_184132358.1">
    <property type="nucleotide sequence ID" value="NZ_JACHFL010000005.1"/>
</dbReference>
<keyword evidence="3" id="KW-1185">Reference proteome</keyword>
<reference evidence="2 3" key="1">
    <citation type="submission" date="2020-08" db="EMBL/GenBank/DDBJ databases">
        <title>Genomic Encyclopedia of Type Strains, Phase IV (KMG-IV): sequencing the most valuable type-strain genomes for metagenomic binning, comparative biology and taxonomic classification.</title>
        <authorList>
            <person name="Goeker M."/>
        </authorList>
    </citation>
    <scope>NUCLEOTIDE SEQUENCE [LARGE SCALE GENOMIC DNA]</scope>
    <source>
        <strain evidence="2 3">DSM 27939</strain>
    </source>
</reference>
<name>A0A7W8JXG6_9DEIO</name>
<dbReference type="EMBL" id="JACHFL010000005">
    <property type="protein sequence ID" value="MBB5363459.1"/>
    <property type="molecule type" value="Genomic_DNA"/>
</dbReference>
<evidence type="ECO:0000313" key="3">
    <source>
        <dbReference type="Proteomes" id="UP000552709"/>
    </source>
</evidence>
<dbReference type="Proteomes" id="UP000552709">
    <property type="component" value="Unassembled WGS sequence"/>
</dbReference>
<organism evidence="2 3">
    <name type="scientific">Deinococcus humi</name>
    <dbReference type="NCBI Taxonomy" id="662880"/>
    <lineage>
        <taxon>Bacteria</taxon>
        <taxon>Thermotogati</taxon>
        <taxon>Deinococcota</taxon>
        <taxon>Deinococci</taxon>
        <taxon>Deinococcales</taxon>
        <taxon>Deinococcaceae</taxon>
        <taxon>Deinococcus</taxon>
    </lineage>
</organism>
<evidence type="ECO:0000256" key="1">
    <source>
        <dbReference type="SAM" id="MobiDB-lite"/>
    </source>
</evidence>
<proteinExistence type="predicted"/>
<evidence type="ECO:0000313" key="2">
    <source>
        <dbReference type="EMBL" id="MBB5363459.1"/>
    </source>
</evidence>
<comment type="caution">
    <text evidence="2">The sequence shown here is derived from an EMBL/GenBank/DDBJ whole genome shotgun (WGS) entry which is preliminary data.</text>
</comment>
<sequence length="86" mass="9726">MEWTLLVGSAGFVALVLTGSWLSDWGRRHARRGPLWSLLRVFVALRWLLDALPGDRSQVELPAGDAGPTRLAGPRARKRRRSRRRP</sequence>
<dbReference type="AlphaFoldDB" id="A0A7W8JXG6"/>